<organism evidence="4 5">
    <name type="scientific">Lingula anatina</name>
    <name type="common">Brachiopod</name>
    <name type="synonym">Lingula unguis</name>
    <dbReference type="NCBI Taxonomy" id="7574"/>
    <lineage>
        <taxon>Eukaryota</taxon>
        <taxon>Metazoa</taxon>
        <taxon>Spiralia</taxon>
        <taxon>Lophotrochozoa</taxon>
        <taxon>Brachiopoda</taxon>
        <taxon>Linguliformea</taxon>
        <taxon>Lingulata</taxon>
        <taxon>Lingulida</taxon>
        <taxon>Linguloidea</taxon>
        <taxon>Lingulidae</taxon>
        <taxon>Lingula</taxon>
    </lineage>
</organism>
<sequence length="429" mass="48440">MANRPAWHFLLLWILFSVLASSLLNVECTSTSPEPESESESEAESEAESTPEPREAGPILAPPFTFIALIIFALAGLFFKSQIWKGGELNLERSEIVNYEKHPAIEPFLSPFDDEVQKCLRKYPNHPFELAKVSGPCIVSLAFCPFTLYSHGFLLESFWQSLGVNVETLNINDAIQCFLTPSGLVYAIMFGFVFQFVAAKQQEVQKRLMFQVGLMGELVTMTTKLHFLPEDRMEVLRSVKDECISMMSHILNRSQDSFKNDPPGKMEESLYSVLDKLRRVDVTDKSSKVDAVLMNKAITNITEIIGVDSDQLTLFHARLHVLQWMILESLGFLAFLGILLVDGKSHRFELLICMITVFSISMLCYIVSDMDFPFSGFFRIDLQPLYDVITSAEEAYFEAYTHIGVTAEWQLSTGKEAGELDEDDTVLVV</sequence>
<keyword evidence="2" id="KW-1133">Transmembrane helix</keyword>
<dbReference type="KEGG" id="lak:106167610"/>
<keyword evidence="4" id="KW-1185">Reference proteome</keyword>
<feature type="region of interest" description="Disordered" evidence="1">
    <location>
        <begin position="30"/>
        <end position="56"/>
    </location>
</feature>
<keyword evidence="2" id="KW-0812">Transmembrane</keyword>
<keyword evidence="2" id="KW-0472">Membrane</keyword>
<evidence type="ECO:0000313" key="5">
    <source>
        <dbReference type="RefSeq" id="XP_013402262.1"/>
    </source>
</evidence>
<feature type="transmembrane region" description="Helical" evidence="2">
    <location>
        <begin position="348"/>
        <end position="368"/>
    </location>
</feature>
<evidence type="ECO:0000256" key="2">
    <source>
        <dbReference type="SAM" id="Phobius"/>
    </source>
</evidence>
<feature type="transmembrane region" description="Helical" evidence="2">
    <location>
        <begin position="174"/>
        <end position="196"/>
    </location>
</feature>
<dbReference type="OrthoDB" id="10020794at2759"/>
<feature type="transmembrane region" description="Helical" evidence="2">
    <location>
        <begin position="321"/>
        <end position="341"/>
    </location>
</feature>
<dbReference type="Proteomes" id="UP000085678">
    <property type="component" value="Unplaced"/>
</dbReference>
<evidence type="ECO:0000313" key="4">
    <source>
        <dbReference type="Proteomes" id="UP000085678"/>
    </source>
</evidence>
<feature type="signal peptide" evidence="3">
    <location>
        <begin position="1"/>
        <end position="20"/>
    </location>
</feature>
<keyword evidence="3" id="KW-0732">Signal</keyword>
<reference evidence="5" key="1">
    <citation type="submission" date="2025-08" db="UniProtKB">
        <authorList>
            <consortium name="RefSeq"/>
        </authorList>
    </citation>
    <scope>IDENTIFICATION</scope>
    <source>
        <tissue evidence="5">Gonads</tissue>
    </source>
</reference>
<feature type="transmembrane region" description="Helical" evidence="2">
    <location>
        <begin position="59"/>
        <end position="79"/>
    </location>
</feature>
<protein>
    <submittedName>
        <fullName evidence="5">Uncharacterized protein LOC106167610</fullName>
    </submittedName>
</protein>
<evidence type="ECO:0000256" key="3">
    <source>
        <dbReference type="SAM" id="SignalP"/>
    </source>
</evidence>
<dbReference type="AlphaFoldDB" id="A0A1S3IVP2"/>
<name>A0A1S3IVP2_LINAN</name>
<dbReference type="InParanoid" id="A0A1S3IVP2"/>
<dbReference type="GeneID" id="106167610"/>
<feature type="compositionally biased region" description="Acidic residues" evidence="1">
    <location>
        <begin position="35"/>
        <end position="49"/>
    </location>
</feature>
<dbReference type="Pfam" id="PF14023">
    <property type="entry name" value="Bestrophin-like"/>
    <property type="match status" value="1"/>
</dbReference>
<gene>
    <name evidence="5" type="primary">LOC106167610</name>
</gene>
<dbReference type="RefSeq" id="XP_013402262.1">
    <property type="nucleotide sequence ID" value="XM_013546808.1"/>
</dbReference>
<feature type="chain" id="PRO_5010189783" evidence="3">
    <location>
        <begin position="21"/>
        <end position="429"/>
    </location>
</feature>
<proteinExistence type="predicted"/>
<evidence type="ECO:0000256" key="1">
    <source>
        <dbReference type="SAM" id="MobiDB-lite"/>
    </source>
</evidence>
<dbReference type="InterPro" id="IPR025333">
    <property type="entry name" value="DUF4239"/>
</dbReference>
<accession>A0A1S3IVP2</accession>